<keyword evidence="3" id="KW-0408">Iron</keyword>
<evidence type="ECO:0000313" key="7">
    <source>
        <dbReference type="Proteomes" id="UP000240010"/>
    </source>
</evidence>
<dbReference type="InterPro" id="IPR026575">
    <property type="entry name" value="GpdQ/CpdA-like"/>
</dbReference>
<dbReference type="Pfam" id="PF00149">
    <property type="entry name" value="Metallophos"/>
    <property type="match status" value="1"/>
</dbReference>
<keyword evidence="1" id="KW-0479">Metal-binding</keyword>
<dbReference type="PANTHER" id="PTHR42988">
    <property type="entry name" value="PHOSPHOHYDROLASE"/>
    <property type="match status" value="1"/>
</dbReference>
<reference evidence="6 7" key="1">
    <citation type="submission" date="2018-02" db="EMBL/GenBank/DDBJ databases">
        <title>Subsurface microbial communities from deep shales in Ohio and West Virginia, USA.</title>
        <authorList>
            <person name="Wrighton K."/>
        </authorList>
    </citation>
    <scope>NUCLEOTIDE SEQUENCE [LARGE SCALE GENOMIC DNA]</scope>
    <source>
        <strain evidence="6 7">OWC-DMM</strain>
    </source>
</reference>
<dbReference type="GO" id="GO:0004112">
    <property type="term" value="F:cyclic-nucleotide phosphodiesterase activity"/>
    <property type="evidence" value="ECO:0007669"/>
    <property type="project" value="InterPro"/>
</dbReference>
<feature type="domain" description="Calcineurin-like phosphoesterase" evidence="5">
    <location>
        <begin position="9"/>
        <end position="198"/>
    </location>
</feature>
<dbReference type="InterPro" id="IPR050884">
    <property type="entry name" value="CNP_phosphodiesterase-III"/>
</dbReference>
<gene>
    <name evidence="6" type="ORF">B0F87_103206</name>
</gene>
<dbReference type="AlphaFoldDB" id="A0A2S6HGJ7"/>
<sequence>MTNNTACISILQLSDLHILAAPEDKMMGINTEHYFNACLEQAFAEKHHFDLIMLTGDLAQNPCPASYRRILTSLEAHETPCICLPGNHDDYELMQQVFNTDRINCRKQVFLGNWQLISLNSQIPGEPGGRVSKEELDFLENCLTENPDRHALIAVHHHFLETKSPWMDTMIIENSQELLAVVDQYSQVKVITTGHIHQVMDIKIATFRVLGAPSTCFQFAPETPEFSVSDMAPGYRLIELYADGRVESEVIRLPEPLTELQANKHGY</sequence>
<dbReference type="InterPro" id="IPR029052">
    <property type="entry name" value="Metallo-depent_PP-like"/>
</dbReference>
<comment type="caution">
    <text evidence="6">The sequence shown here is derived from an EMBL/GenBank/DDBJ whole genome shotgun (WGS) entry which is preliminary data.</text>
</comment>
<comment type="similarity">
    <text evidence="4">Belongs to the cyclic nucleotide phosphodiesterase class-III family.</text>
</comment>
<dbReference type="EMBL" id="PTIZ01000003">
    <property type="protein sequence ID" value="PPK76599.1"/>
    <property type="molecule type" value="Genomic_DNA"/>
</dbReference>
<dbReference type="GO" id="GO:0046872">
    <property type="term" value="F:metal ion binding"/>
    <property type="evidence" value="ECO:0007669"/>
    <property type="project" value="UniProtKB-KW"/>
</dbReference>
<name>A0A2S6HGJ7_9GAMM</name>
<keyword evidence="2" id="KW-0378">Hydrolase</keyword>
<protein>
    <submittedName>
        <fullName evidence="6">Icc protein</fullName>
    </submittedName>
</protein>
<dbReference type="RefSeq" id="WP_104428296.1">
    <property type="nucleotide sequence ID" value="NZ_PTIZ01000003.1"/>
</dbReference>
<accession>A0A2S6HGJ7</accession>
<proteinExistence type="inferred from homology"/>
<evidence type="ECO:0000256" key="3">
    <source>
        <dbReference type="ARBA" id="ARBA00023004"/>
    </source>
</evidence>
<dbReference type="Gene3D" id="3.60.21.10">
    <property type="match status" value="1"/>
</dbReference>
<evidence type="ECO:0000259" key="5">
    <source>
        <dbReference type="Pfam" id="PF00149"/>
    </source>
</evidence>
<dbReference type="PANTHER" id="PTHR42988:SF2">
    <property type="entry name" value="CYCLIC NUCLEOTIDE PHOSPHODIESTERASE CBUA0032-RELATED"/>
    <property type="match status" value="1"/>
</dbReference>
<evidence type="ECO:0000313" key="6">
    <source>
        <dbReference type="EMBL" id="PPK76599.1"/>
    </source>
</evidence>
<dbReference type="InterPro" id="IPR004843">
    <property type="entry name" value="Calcineurin-like_PHP"/>
</dbReference>
<organism evidence="6 7">
    <name type="scientific">Methylobacter tundripaludum</name>
    <dbReference type="NCBI Taxonomy" id="173365"/>
    <lineage>
        <taxon>Bacteria</taxon>
        <taxon>Pseudomonadati</taxon>
        <taxon>Pseudomonadota</taxon>
        <taxon>Gammaproteobacteria</taxon>
        <taxon>Methylococcales</taxon>
        <taxon>Methylococcaceae</taxon>
        <taxon>Methylobacter</taxon>
    </lineage>
</organism>
<evidence type="ECO:0000256" key="4">
    <source>
        <dbReference type="ARBA" id="ARBA00025742"/>
    </source>
</evidence>
<dbReference type="SUPFAM" id="SSF56300">
    <property type="entry name" value="Metallo-dependent phosphatases"/>
    <property type="match status" value="1"/>
</dbReference>
<evidence type="ECO:0000256" key="2">
    <source>
        <dbReference type="ARBA" id="ARBA00022801"/>
    </source>
</evidence>
<dbReference type="Proteomes" id="UP000240010">
    <property type="component" value="Unassembled WGS sequence"/>
</dbReference>
<dbReference type="CDD" id="cd07402">
    <property type="entry name" value="MPP_GpdQ"/>
    <property type="match status" value="1"/>
</dbReference>
<dbReference type="NCBIfam" id="NF008359">
    <property type="entry name" value="PRK11148.1"/>
    <property type="match status" value="1"/>
</dbReference>
<evidence type="ECO:0000256" key="1">
    <source>
        <dbReference type="ARBA" id="ARBA00022723"/>
    </source>
</evidence>